<evidence type="ECO:0000313" key="2">
    <source>
        <dbReference type="EMBL" id="OJJ07860.1"/>
    </source>
</evidence>
<dbReference type="AlphaFoldDB" id="A0A1L9Q269"/>
<dbReference type="Proteomes" id="UP000184073">
    <property type="component" value="Unassembled WGS sequence"/>
</dbReference>
<evidence type="ECO:0008006" key="4">
    <source>
        <dbReference type="Google" id="ProtNLM"/>
    </source>
</evidence>
<reference evidence="3" key="1">
    <citation type="journal article" date="2017" name="Genome Biol.">
        <title>Comparative genomics reveals high biological diversity and specific adaptations in the industrially and medically important fungal genus Aspergillus.</title>
        <authorList>
            <person name="de Vries R.P."/>
            <person name="Riley R."/>
            <person name="Wiebenga A."/>
            <person name="Aguilar-Osorio G."/>
            <person name="Amillis S."/>
            <person name="Uchima C.A."/>
            <person name="Anderluh G."/>
            <person name="Asadollahi M."/>
            <person name="Askin M."/>
            <person name="Barry K."/>
            <person name="Battaglia E."/>
            <person name="Bayram O."/>
            <person name="Benocci T."/>
            <person name="Braus-Stromeyer S.A."/>
            <person name="Caldana C."/>
            <person name="Canovas D."/>
            <person name="Cerqueira G.C."/>
            <person name="Chen F."/>
            <person name="Chen W."/>
            <person name="Choi C."/>
            <person name="Clum A."/>
            <person name="Dos Santos R.A."/>
            <person name="Damasio A.R."/>
            <person name="Diallinas G."/>
            <person name="Emri T."/>
            <person name="Fekete E."/>
            <person name="Flipphi M."/>
            <person name="Freyberg S."/>
            <person name="Gallo A."/>
            <person name="Gournas C."/>
            <person name="Habgood R."/>
            <person name="Hainaut M."/>
            <person name="Harispe M.L."/>
            <person name="Henrissat B."/>
            <person name="Hilden K.S."/>
            <person name="Hope R."/>
            <person name="Hossain A."/>
            <person name="Karabika E."/>
            <person name="Karaffa L."/>
            <person name="Karanyi Z."/>
            <person name="Krasevec N."/>
            <person name="Kuo A."/>
            <person name="Kusch H."/>
            <person name="LaButti K."/>
            <person name="Lagendijk E.L."/>
            <person name="Lapidus A."/>
            <person name="Levasseur A."/>
            <person name="Lindquist E."/>
            <person name="Lipzen A."/>
            <person name="Logrieco A.F."/>
            <person name="MacCabe A."/>
            <person name="Maekelae M.R."/>
            <person name="Malavazi I."/>
            <person name="Melin P."/>
            <person name="Meyer V."/>
            <person name="Mielnichuk N."/>
            <person name="Miskei M."/>
            <person name="Molnar A.P."/>
            <person name="Mule G."/>
            <person name="Ngan C.Y."/>
            <person name="Orejas M."/>
            <person name="Orosz E."/>
            <person name="Ouedraogo J.P."/>
            <person name="Overkamp K.M."/>
            <person name="Park H.-S."/>
            <person name="Perrone G."/>
            <person name="Piumi F."/>
            <person name="Punt P.J."/>
            <person name="Ram A.F."/>
            <person name="Ramon A."/>
            <person name="Rauscher S."/>
            <person name="Record E."/>
            <person name="Riano-Pachon D.M."/>
            <person name="Robert V."/>
            <person name="Roehrig J."/>
            <person name="Ruller R."/>
            <person name="Salamov A."/>
            <person name="Salih N.S."/>
            <person name="Samson R.A."/>
            <person name="Sandor E."/>
            <person name="Sanguinetti M."/>
            <person name="Schuetze T."/>
            <person name="Sepcic K."/>
            <person name="Shelest E."/>
            <person name="Sherlock G."/>
            <person name="Sophianopoulou V."/>
            <person name="Squina F.M."/>
            <person name="Sun H."/>
            <person name="Susca A."/>
            <person name="Todd R.B."/>
            <person name="Tsang A."/>
            <person name="Unkles S.E."/>
            <person name="van de Wiele N."/>
            <person name="van Rossen-Uffink D."/>
            <person name="Oliveira J.V."/>
            <person name="Vesth T.C."/>
            <person name="Visser J."/>
            <person name="Yu J.-H."/>
            <person name="Zhou M."/>
            <person name="Andersen M.R."/>
            <person name="Archer D.B."/>
            <person name="Baker S.E."/>
            <person name="Benoit I."/>
            <person name="Brakhage A.A."/>
            <person name="Braus G.H."/>
            <person name="Fischer R."/>
            <person name="Frisvad J.C."/>
            <person name="Goldman G.H."/>
            <person name="Houbraken J."/>
            <person name="Oakley B."/>
            <person name="Pocsi I."/>
            <person name="Scazzocchio C."/>
            <person name="Seiboth B."/>
            <person name="vanKuyk P.A."/>
            <person name="Wortman J."/>
            <person name="Dyer P.S."/>
            <person name="Grigoriev I.V."/>
        </authorList>
    </citation>
    <scope>NUCLEOTIDE SEQUENCE [LARGE SCALE GENOMIC DNA]</scope>
    <source>
        <strain evidence="3">CBS 583.65</strain>
    </source>
</reference>
<keyword evidence="3" id="KW-1185">Reference proteome</keyword>
<accession>A0A1L9Q269</accession>
<protein>
    <recommendedName>
        <fullName evidence="4">Cell wall protein</fullName>
    </recommendedName>
</protein>
<feature type="chain" id="PRO_5012476704" description="Cell wall protein" evidence="1">
    <location>
        <begin position="17"/>
        <end position="160"/>
    </location>
</feature>
<sequence length="160" mass="16618">MKSVLAISSLVSAALAAATPRALDEFQLVITDSASRTSELQDRALITQGDAFIVANKGDHGINFTGGDGSLGIQNGDAVYVGTDGHVDLKSTDGVASGGLTDGFTTGSNNVLEWTQGSFYACPHVSFYAQGPDTYMIYADRSGATLDTDCIQVTLTETAI</sequence>
<name>A0A1L9Q269_ASPVE</name>
<evidence type="ECO:0000256" key="1">
    <source>
        <dbReference type="SAM" id="SignalP"/>
    </source>
</evidence>
<dbReference type="EMBL" id="KV878138">
    <property type="protein sequence ID" value="OJJ07860.1"/>
    <property type="molecule type" value="Genomic_DNA"/>
</dbReference>
<dbReference type="GeneID" id="63733683"/>
<dbReference type="VEuPathDB" id="FungiDB:ASPVEDRAFT_878080"/>
<proteinExistence type="predicted"/>
<dbReference type="OrthoDB" id="4459068at2759"/>
<feature type="signal peptide" evidence="1">
    <location>
        <begin position="1"/>
        <end position="16"/>
    </location>
</feature>
<evidence type="ECO:0000313" key="3">
    <source>
        <dbReference type="Proteomes" id="UP000184073"/>
    </source>
</evidence>
<keyword evidence="1" id="KW-0732">Signal</keyword>
<organism evidence="2 3">
    <name type="scientific">Aspergillus versicolor CBS 583.65</name>
    <dbReference type="NCBI Taxonomy" id="1036611"/>
    <lineage>
        <taxon>Eukaryota</taxon>
        <taxon>Fungi</taxon>
        <taxon>Dikarya</taxon>
        <taxon>Ascomycota</taxon>
        <taxon>Pezizomycotina</taxon>
        <taxon>Eurotiomycetes</taxon>
        <taxon>Eurotiomycetidae</taxon>
        <taxon>Eurotiales</taxon>
        <taxon>Aspergillaceae</taxon>
        <taxon>Aspergillus</taxon>
        <taxon>Aspergillus subgen. Nidulantes</taxon>
    </lineage>
</organism>
<gene>
    <name evidence="2" type="ORF">ASPVEDRAFT_878080</name>
</gene>
<dbReference type="RefSeq" id="XP_040673622.1">
    <property type="nucleotide sequence ID" value="XM_040818172.1"/>
</dbReference>